<dbReference type="Proteomes" id="UP000430670">
    <property type="component" value="Unassembled WGS sequence"/>
</dbReference>
<accession>A0A6I3SL99</accession>
<dbReference type="RefSeq" id="WP_155476781.1">
    <property type="nucleotide sequence ID" value="NZ_WNKU01000013.1"/>
</dbReference>
<keyword evidence="2" id="KW-1185">Reference proteome</keyword>
<sequence>MEKNGGEWKKSAERAFLPSIADLIDILTIDQIKEVLLTDKKSIYAEEMKKLEHDIDLIIEENKVQLSARKIRMIIVLAQMNLHIWKCKDKMQEESERYAEYLTLAHQLNGIRNQIKNMLLDEFGEANKASKKTNDNTDDLEGWLISI</sequence>
<name>A0A6I3SL99_HELMO</name>
<protein>
    <submittedName>
        <fullName evidence="1">Uncharacterized protein</fullName>
    </submittedName>
</protein>
<comment type="caution">
    <text evidence="1">The sequence shown here is derived from an EMBL/GenBank/DDBJ whole genome shotgun (WGS) entry which is preliminary data.</text>
</comment>
<evidence type="ECO:0000313" key="2">
    <source>
        <dbReference type="Proteomes" id="UP000430670"/>
    </source>
</evidence>
<organism evidence="1 2">
    <name type="scientific">Heliobacterium mobile</name>
    <name type="common">Heliobacillus mobilis</name>
    <dbReference type="NCBI Taxonomy" id="28064"/>
    <lineage>
        <taxon>Bacteria</taxon>
        <taxon>Bacillati</taxon>
        <taxon>Bacillota</taxon>
        <taxon>Clostridia</taxon>
        <taxon>Eubacteriales</taxon>
        <taxon>Heliobacteriaceae</taxon>
        <taxon>Heliobacterium</taxon>
    </lineage>
</organism>
<reference evidence="1 2" key="1">
    <citation type="submission" date="2019-11" db="EMBL/GenBank/DDBJ databases">
        <title>Whole-genome sequence of a the green, strictly anaerobic photosynthetic bacterium Heliobacillus mobilis DSM 6151.</title>
        <authorList>
            <person name="Kyndt J.A."/>
            <person name="Meyer T.E."/>
        </authorList>
    </citation>
    <scope>NUCLEOTIDE SEQUENCE [LARGE SCALE GENOMIC DNA]</scope>
    <source>
        <strain evidence="1 2">DSM 6151</strain>
    </source>
</reference>
<dbReference type="EMBL" id="WNKU01000013">
    <property type="protein sequence ID" value="MTV49684.1"/>
    <property type="molecule type" value="Genomic_DNA"/>
</dbReference>
<evidence type="ECO:0000313" key="1">
    <source>
        <dbReference type="EMBL" id="MTV49684.1"/>
    </source>
</evidence>
<gene>
    <name evidence="1" type="ORF">GJ688_11930</name>
</gene>
<proteinExistence type="predicted"/>
<dbReference type="AlphaFoldDB" id="A0A6I3SL99"/>